<organism evidence="1 2">
    <name type="scientific">Eragrostis curvula</name>
    <name type="common">weeping love grass</name>
    <dbReference type="NCBI Taxonomy" id="38414"/>
    <lineage>
        <taxon>Eukaryota</taxon>
        <taxon>Viridiplantae</taxon>
        <taxon>Streptophyta</taxon>
        <taxon>Embryophyta</taxon>
        <taxon>Tracheophyta</taxon>
        <taxon>Spermatophyta</taxon>
        <taxon>Magnoliopsida</taxon>
        <taxon>Liliopsida</taxon>
        <taxon>Poales</taxon>
        <taxon>Poaceae</taxon>
        <taxon>PACMAD clade</taxon>
        <taxon>Chloridoideae</taxon>
        <taxon>Eragrostideae</taxon>
        <taxon>Eragrostidinae</taxon>
        <taxon>Eragrostis</taxon>
    </lineage>
</organism>
<name>A0A5J9SQC5_9POAL</name>
<reference evidence="1 2" key="1">
    <citation type="journal article" date="2019" name="Sci. Rep.">
        <title>A high-quality genome of Eragrostis curvula grass provides insights into Poaceae evolution and supports new strategies to enhance forage quality.</title>
        <authorList>
            <person name="Carballo J."/>
            <person name="Santos B.A.C.M."/>
            <person name="Zappacosta D."/>
            <person name="Garbus I."/>
            <person name="Selva J.P."/>
            <person name="Gallo C.A."/>
            <person name="Diaz A."/>
            <person name="Albertini E."/>
            <person name="Caccamo M."/>
            <person name="Echenique V."/>
        </authorList>
    </citation>
    <scope>NUCLEOTIDE SEQUENCE [LARGE SCALE GENOMIC DNA]</scope>
    <source>
        <strain evidence="2">cv. Victoria</strain>
        <tissue evidence="1">Leaf</tissue>
    </source>
</reference>
<dbReference type="Proteomes" id="UP000324897">
    <property type="component" value="Unassembled WGS sequence"/>
</dbReference>
<evidence type="ECO:0000313" key="1">
    <source>
        <dbReference type="EMBL" id="TVU01195.1"/>
    </source>
</evidence>
<gene>
    <name evidence="1" type="ORF">EJB05_53354</name>
</gene>
<dbReference type="Gramene" id="TVU01195">
    <property type="protein sequence ID" value="TVU01195"/>
    <property type="gene ID" value="EJB05_53354"/>
</dbReference>
<keyword evidence="2" id="KW-1185">Reference proteome</keyword>
<dbReference type="EMBL" id="RWGY01000476">
    <property type="protein sequence ID" value="TVU01195.1"/>
    <property type="molecule type" value="Genomic_DNA"/>
</dbReference>
<accession>A0A5J9SQC5</accession>
<dbReference type="PANTHER" id="PTHR33186:SF15">
    <property type="entry name" value="OS06G0249850 PROTEIN"/>
    <property type="match status" value="1"/>
</dbReference>
<protein>
    <submittedName>
        <fullName evidence="1">Uncharacterized protein</fullName>
    </submittedName>
</protein>
<sequence>MSTEEGRLGFAYVLKFKLHIWSSEVDPDRDARWTQDQVIDLTKLPPFSSQPSKISDDSDLVPYVIPFMSFYTPVCTIPYQEHSCMAQKLNGYAYLKIENLAISLASYGWMIEALITNGLYWRRIQCPCVKDMKLRVVSAKSSKSRWKHLVIIMDGLSEVFNGIICHFVSD</sequence>
<comment type="caution">
    <text evidence="1">The sequence shown here is derived from an EMBL/GenBank/DDBJ whole genome shotgun (WGS) entry which is preliminary data.</text>
</comment>
<feature type="non-terminal residue" evidence="1">
    <location>
        <position position="1"/>
    </location>
</feature>
<dbReference type="AlphaFoldDB" id="A0A5J9SQC5"/>
<evidence type="ECO:0000313" key="2">
    <source>
        <dbReference type="Proteomes" id="UP000324897"/>
    </source>
</evidence>
<proteinExistence type="predicted"/>
<dbReference type="PANTHER" id="PTHR33186">
    <property type="entry name" value="OS10G0136150 PROTEIN-RELATED"/>
    <property type="match status" value="1"/>
</dbReference>